<evidence type="ECO:0000313" key="18">
    <source>
        <dbReference type="Proteomes" id="UP000016587"/>
    </source>
</evidence>
<evidence type="ECO:0000256" key="1">
    <source>
        <dbReference type="ARBA" id="ARBA00002121"/>
    </source>
</evidence>
<evidence type="ECO:0000256" key="12">
    <source>
        <dbReference type="ARBA" id="ARBA00023268"/>
    </source>
</evidence>
<dbReference type="NCBIfam" id="NF004160">
    <property type="entry name" value="PRK05627.1-3"/>
    <property type="match status" value="1"/>
</dbReference>
<reference evidence="17 18" key="1">
    <citation type="journal article" date="2013" name="J. Bacteriol.">
        <title>Roles of HynAB and Ech, the only two hydrogenases found in the model sulfate reducer Desulfovibrio gigas.</title>
        <authorList>
            <person name="Morais-Silva F.O."/>
            <person name="Santos C.I."/>
            <person name="Rodrigues R."/>
            <person name="Pereira I.A."/>
            <person name="Rodrigues-Pousada C."/>
        </authorList>
    </citation>
    <scope>NUCLEOTIDE SEQUENCE [LARGE SCALE GENOMIC DNA]</scope>
    <source>
        <strain evidence="18">ATCC 19364 / DSM 1382 / NCIMB 9332 / VKM B-1759</strain>
    </source>
</reference>
<dbReference type="CDD" id="cd02064">
    <property type="entry name" value="FAD_synthetase_N"/>
    <property type="match status" value="1"/>
</dbReference>
<keyword evidence="7 15" id="KW-0548">Nucleotidyltransferase</keyword>
<accession>T2G8I2</accession>
<dbReference type="InterPro" id="IPR015865">
    <property type="entry name" value="Riboflavin_kinase_bac/euk"/>
</dbReference>
<keyword evidence="9 15" id="KW-0418">Kinase</keyword>
<dbReference type="EC" id="2.7.1.26" evidence="15"/>
<comment type="catalytic activity">
    <reaction evidence="14 15">
        <text>FMN + ATP + H(+) = FAD + diphosphate</text>
        <dbReference type="Rhea" id="RHEA:17237"/>
        <dbReference type="ChEBI" id="CHEBI:15378"/>
        <dbReference type="ChEBI" id="CHEBI:30616"/>
        <dbReference type="ChEBI" id="CHEBI:33019"/>
        <dbReference type="ChEBI" id="CHEBI:57692"/>
        <dbReference type="ChEBI" id="CHEBI:58210"/>
        <dbReference type="EC" id="2.7.7.2"/>
    </reaction>
</comment>
<dbReference type="SUPFAM" id="SSF52374">
    <property type="entry name" value="Nucleotidylyl transferase"/>
    <property type="match status" value="1"/>
</dbReference>
<evidence type="ECO:0000256" key="10">
    <source>
        <dbReference type="ARBA" id="ARBA00022827"/>
    </source>
</evidence>
<dbReference type="FunFam" id="2.40.30.30:FF:000003">
    <property type="entry name" value="Riboflavin biosynthesis protein"/>
    <property type="match status" value="1"/>
</dbReference>
<organism evidence="17 18">
    <name type="scientific">Megalodesulfovibrio gigas (strain ATCC 19364 / DSM 1382 / NCIMB 9332 / VKM B-1759)</name>
    <name type="common">Desulfovibrio gigas</name>
    <dbReference type="NCBI Taxonomy" id="1121448"/>
    <lineage>
        <taxon>Bacteria</taxon>
        <taxon>Pseudomonadati</taxon>
        <taxon>Thermodesulfobacteriota</taxon>
        <taxon>Desulfovibrionia</taxon>
        <taxon>Desulfovibrionales</taxon>
        <taxon>Desulfovibrionaceae</taxon>
        <taxon>Megalodesulfovibrio</taxon>
    </lineage>
</organism>
<dbReference type="GO" id="GO:0003919">
    <property type="term" value="F:FMN adenylyltransferase activity"/>
    <property type="evidence" value="ECO:0007669"/>
    <property type="project" value="UniProtKB-UniRule"/>
</dbReference>
<dbReference type="KEGG" id="dgg:DGI_1024"/>
<evidence type="ECO:0000256" key="11">
    <source>
        <dbReference type="ARBA" id="ARBA00022840"/>
    </source>
</evidence>
<dbReference type="OrthoDB" id="9803667at2"/>
<dbReference type="GO" id="GO:0008531">
    <property type="term" value="F:riboflavin kinase activity"/>
    <property type="evidence" value="ECO:0007669"/>
    <property type="project" value="UniProtKB-UniRule"/>
</dbReference>
<dbReference type="GO" id="GO:0009231">
    <property type="term" value="P:riboflavin biosynthetic process"/>
    <property type="evidence" value="ECO:0007669"/>
    <property type="project" value="InterPro"/>
</dbReference>
<keyword evidence="4 15" id="KW-0285">Flavoprotein</keyword>
<dbReference type="Pfam" id="PF06574">
    <property type="entry name" value="FAD_syn"/>
    <property type="match status" value="1"/>
</dbReference>
<reference evidence="18" key="2">
    <citation type="submission" date="2013-07" db="EMBL/GenBank/DDBJ databases">
        <authorList>
            <person name="Morais-Silva F.O."/>
            <person name="Rezende A.M."/>
            <person name="Pimentel C."/>
            <person name="Resende D.M."/>
            <person name="Santos C.I."/>
            <person name="Clemente C."/>
            <person name="de Oliveira L.M."/>
            <person name="da Silva S.M."/>
            <person name="Costa D.A."/>
            <person name="Varela-Raposo A."/>
            <person name="Horacio E.C.A."/>
            <person name="Matos M."/>
            <person name="Flores O."/>
            <person name="Ruiz J.C."/>
            <person name="Rodrigues-Pousada C."/>
        </authorList>
    </citation>
    <scope>NUCLEOTIDE SEQUENCE [LARGE SCALE GENOMIC DNA]</scope>
    <source>
        <strain evidence="18">ATCC 19364 / DSM 1382 / NCIMB 9332 / VKM B-1759</strain>
    </source>
</reference>
<dbReference type="InterPro" id="IPR023468">
    <property type="entry name" value="Riboflavin_kinase"/>
</dbReference>
<dbReference type="Gene3D" id="2.40.30.30">
    <property type="entry name" value="Riboflavin kinase-like"/>
    <property type="match status" value="1"/>
</dbReference>
<evidence type="ECO:0000256" key="5">
    <source>
        <dbReference type="ARBA" id="ARBA00022643"/>
    </source>
</evidence>
<dbReference type="InterPro" id="IPR015864">
    <property type="entry name" value="FAD_synthase"/>
</dbReference>
<sequence>MLIARTRQEITLDLSAGTCVTIGNFDGVHKGHQTLIARVLAKARARGLASVVATFCPHPLQVLVGPHTPPFITVREQKLDLIEAMGVDMTMLLEFTKAMAAMEPEQFVRTYLVDWLNCKELVVGYDWSFGKGRKGNFEVIQALGQQYGFHCERMPPVMIHDAVVSSTRIRDLIKAGEVWEARCLLGRYYAVRGTVIHGHNRGGRLLGFPTANLKLENEVRPHNGVYAVWVNVNGNWSNRLDEPGGTALAGVANIGVNPTFGNTDVSVEVHLMDFDADLYGKEVHIHFVQFIRPEQKFPNLDALVARITDDVALARRILAEPEANCWAPA</sequence>
<comment type="pathway">
    <text evidence="2 15">Cofactor biosynthesis; FAD biosynthesis; FAD from FMN: step 1/1.</text>
</comment>
<name>T2G8I2_MEGG1</name>
<dbReference type="InterPro" id="IPR023465">
    <property type="entry name" value="Riboflavin_kinase_dom_sf"/>
</dbReference>
<dbReference type="Gene3D" id="3.40.50.620">
    <property type="entry name" value="HUPs"/>
    <property type="match status" value="1"/>
</dbReference>
<evidence type="ECO:0000313" key="17">
    <source>
        <dbReference type="EMBL" id="AGW12900.1"/>
    </source>
</evidence>
<dbReference type="Proteomes" id="UP000016587">
    <property type="component" value="Chromosome"/>
</dbReference>
<evidence type="ECO:0000256" key="13">
    <source>
        <dbReference type="ARBA" id="ARBA00047880"/>
    </source>
</evidence>
<keyword evidence="11 15" id="KW-0067">ATP-binding</keyword>
<dbReference type="GO" id="GO:0009398">
    <property type="term" value="P:FMN biosynthetic process"/>
    <property type="evidence" value="ECO:0007669"/>
    <property type="project" value="UniProtKB-UniRule"/>
</dbReference>
<dbReference type="RefSeq" id="WP_021759636.1">
    <property type="nucleotide sequence ID" value="NC_022444.1"/>
</dbReference>
<comment type="pathway">
    <text evidence="3 15">Cofactor biosynthesis; FMN biosynthesis; FMN from riboflavin (ATP route): step 1/1.</text>
</comment>
<feature type="domain" description="Riboflavin kinase" evidence="16">
    <location>
        <begin position="184"/>
        <end position="319"/>
    </location>
</feature>
<dbReference type="NCBIfam" id="NF004162">
    <property type="entry name" value="PRK05627.1-5"/>
    <property type="match status" value="1"/>
</dbReference>
<dbReference type="GO" id="GO:0005524">
    <property type="term" value="F:ATP binding"/>
    <property type="evidence" value="ECO:0007669"/>
    <property type="project" value="UniProtKB-UniRule"/>
</dbReference>
<keyword evidence="10 15" id="KW-0274">FAD</keyword>
<dbReference type="eggNOG" id="COG0196">
    <property type="taxonomic scope" value="Bacteria"/>
</dbReference>
<dbReference type="UniPathway" id="UPA00276">
    <property type="reaction ID" value="UER00406"/>
</dbReference>
<dbReference type="PANTHER" id="PTHR22749:SF6">
    <property type="entry name" value="RIBOFLAVIN KINASE"/>
    <property type="match status" value="1"/>
</dbReference>
<dbReference type="SUPFAM" id="SSF82114">
    <property type="entry name" value="Riboflavin kinase-like"/>
    <property type="match status" value="1"/>
</dbReference>
<proteinExistence type="inferred from homology"/>
<evidence type="ECO:0000256" key="4">
    <source>
        <dbReference type="ARBA" id="ARBA00022630"/>
    </source>
</evidence>
<keyword evidence="6 15" id="KW-0808">Transferase</keyword>
<dbReference type="PANTHER" id="PTHR22749">
    <property type="entry name" value="RIBOFLAVIN KINASE/FMN ADENYLYLTRANSFERASE"/>
    <property type="match status" value="1"/>
</dbReference>
<evidence type="ECO:0000256" key="7">
    <source>
        <dbReference type="ARBA" id="ARBA00022695"/>
    </source>
</evidence>
<keyword evidence="8 15" id="KW-0547">Nucleotide-binding</keyword>
<evidence type="ECO:0000256" key="3">
    <source>
        <dbReference type="ARBA" id="ARBA00005201"/>
    </source>
</evidence>
<protein>
    <recommendedName>
        <fullName evidence="15">Riboflavin biosynthesis protein</fullName>
    </recommendedName>
    <domain>
        <recommendedName>
            <fullName evidence="15">Riboflavin kinase</fullName>
            <ecNumber evidence="15">2.7.1.26</ecNumber>
        </recommendedName>
        <alternativeName>
            <fullName evidence="15">Flavokinase</fullName>
        </alternativeName>
    </domain>
    <domain>
        <recommendedName>
            <fullName evidence="15">FMN adenylyltransferase</fullName>
            <ecNumber evidence="15">2.7.7.2</ecNumber>
        </recommendedName>
        <alternativeName>
            <fullName evidence="15">FAD pyrophosphorylase</fullName>
        </alternativeName>
        <alternativeName>
            <fullName evidence="15">FAD synthase</fullName>
        </alternativeName>
    </domain>
</protein>
<dbReference type="FunFam" id="3.40.50.620:FF:000021">
    <property type="entry name" value="Riboflavin biosynthesis protein"/>
    <property type="match status" value="1"/>
</dbReference>
<dbReference type="PATRIC" id="fig|1121448.10.peg.1026"/>
<evidence type="ECO:0000256" key="14">
    <source>
        <dbReference type="ARBA" id="ARBA00049494"/>
    </source>
</evidence>
<dbReference type="SMART" id="SM00904">
    <property type="entry name" value="Flavokinase"/>
    <property type="match status" value="1"/>
</dbReference>
<gene>
    <name evidence="17" type="ORF">DGI_1024</name>
</gene>
<evidence type="ECO:0000259" key="16">
    <source>
        <dbReference type="SMART" id="SM00904"/>
    </source>
</evidence>
<comment type="function">
    <text evidence="1">Catalyzes the phosphorylation of riboflavin to FMN followed by the adenylation of FMN to FAD.</text>
</comment>
<comment type="catalytic activity">
    <reaction evidence="13 15">
        <text>riboflavin + ATP = FMN + ADP + H(+)</text>
        <dbReference type="Rhea" id="RHEA:14357"/>
        <dbReference type="ChEBI" id="CHEBI:15378"/>
        <dbReference type="ChEBI" id="CHEBI:30616"/>
        <dbReference type="ChEBI" id="CHEBI:57986"/>
        <dbReference type="ChEBI" id="CHEBI:58210"/>
        <dbReference type="ChEBI" id="CHEBI:456216"/>
        <dbReference type="EC" id="2.7.1.26"/>
    </reaction>
</comment>
<dbReference type="STRING" id="1121448.DGI_1024"/>
<keyword evidence="18" id="KW-1185">Reference proteome</keyword>
<dbReference type="PIRSF" id="PIRSF004491">
    <property type="entry name" value="FAD_Synth"/>
    <property type="match status" value="1"/>
</dbReference>
<dbReference type="EMBL" id="CP006585">
    <property type="protein sequence ID" value="AGW12900.1"/>
    <property type="molecule type" value="Genomic_DNA"/>
</dbReference>
<evidence type="ECO:0000256" key="15">
    <source>
        <dbReference type="PIRNR" id="PIRNR004491"/>
    </source>
</evidence>
<comment type="similarity">
    <text evidence="15">Belongs to the ribF family.</text>
</comment>
<dbReference type="UniPathway" id="UPA00277">
    <property type="reaction ID" value="UER00407"/>
</dbReference>
<keyword evidence="12" id="KW-0511">Multifunctional enzyme</keyword>
<dbReference type="AlphaFoldDB" id="T2G8I2"/>
<evidence type="ECO:0000256" key="2">
    <source>
        <dbReference type="ARBA" id="ARBA00004726"/>
    </source>
</evidence>
<dbReference type="InterPro" id="IPR014729">
    <property type="entry name" value="Rossmann-like_a/b/a_fold"/>
</dbReference>
<evidence type="ECO:0000256" key="9">
    <source>
        <dbReference type="ARBA" id="ARBA00022777"/>
    </source>
</evidence>
<evidence type="ECO:0000256" key="6">
    <source>
        <dbReference type="ARBA" id="ARBA00022679"/>
    </source>
</evidence>
<evidence type="ECO:0000256" key="8">
    <source>
        <dbReference type="ARBA" id="ARBA00022741"/>
    </source>
</evidence>
<keyword evidence="5 15" id="KW-0288">FMN</keyword>
<dbReference type="HOGENOM" id="CLU_048437_0_0_7"/>
<dbReference type="EC" id="2.7.7.2" evidence="15"/>
<dbReference type="NCBIfam" id="TIGR00083">
    <property type="entry name" value="ribF"/>
    <property type="match status" value="1"/>
</dbReference>
<dbReference type="InterPro" id="IPR002606">
    <property type="entry name" value="Riboflavin_kinase_bac"/>
</dbReference>
<dbReference type="Pfam" id="PF01687">
    <property type="entry name" value="Flavokinase"/>
    <property type="match status" value="1"/>
</dbReference>
<dbReference type="GO" id="GO:0006747">
    <property type="term" value="P:FAD biosynthetic process"/>
    <property type="evidence" value="ECO:0007669"/>
    <property type="project" value="UniProtKB-UniRule"/>
</dbReference>